<gene>
    <name evidence="1" type="ORF">NYZ99_00780</name>
</gene>
<sequence length="401" mass="42331">MKTSLTKIAIFISLQFFISLSCSSEEAPEIPEGLGFSCSDGILNGNEVIVDCGGDCPGFCPLESIGILEGELVSDLQLDPAIEYRLRGAYLVRDRASLSIPAGTVIKADPGVGAYIAVAQGGTLNAFGQPENPVILTSGAENPAPGDWGGLVIHGKAPINTSDLGRSDILDIFYGGNELEDTSGVINYLRVEYAGAESDNEQNFDAVAFYGVGSFTTVTRLQTYKSLGNGFRFVGGNVNASWLVANELGGNGVELNNDWSGNGDSWFISGITKAGIKITSDSEIGIENPIETDTIVNVSIISPGNEGGLSFAVEGGNYYSADIFMSQLNLGFNIVGEKAMEQVDMGNLQLDSVQFDSPAMNFTTTNYTGSNTFFFNEATTMGAGNGALKPEWALGWTIGID</sequence>
<organism evidence="1 2">
    <name type="scientific">Maribacter litopenaei</name>
    <dbReference type="NCBI Taxonomy" id="2976127"/>
    <lineage>
        <taxon>Bacteria</taxon>
        <taxon>Pseudomonadati</taxon>
        <taxon>Bacteroidota</taxon>
        <taxon>Flavobacteriia</taxon>
        <taxon>Flavobacteriales</taxon>
        <taxon>Flavobacteriaceae</taxon>
        <taxon>Maribacter</taxon>
    </lineage>
</organism>
<evidence type="ECO:0000313" key="1">
    <source>
        <dbReference type="EMBL" id="UWX55202.1"/>
    </source>
</evidence>
<evidence type="ECO:0000313" key="2">
    <source>
        <dbReference type="Proteomes" id="UP001059209"/>
    </source>
</evidence>
<dbReference type="PANTHER" id="PTHR41339">
    <property type="entry name" value="LIPL48"/>
    <property type="match status" value="1"/>
</dbReference>
<dbReference type="PROSITE" id="PS51257">
    <property type="entry name" value="PROKAR_LIPOPROTEIN"/>
    <property type="match status" value="1"/>
</dbReference>
<dbReference type="PANTHER" id="PTHR41339:SF1">
    <property type="entry name" value="SECRETED PROTEIN"/>
    <property type="match status" value="1"/>
</dbReference>
<dbReference type="EMBL" id="CP104205">
    <property type="protein sequence ID" value="UWX55202.1"/>
    <property type="molecule type" value="Genomic_DNA"/>
</dbReference>
<proteinExistence type="predicted"/>
<protein>
    <submittedName>
        <fullName evidence="1">Uncharacterized protein</fullName>
    </submittedName>
</protein>
<keyword evidence="2" id="KW-1185">Reference proteome</keyword>
<dbReference type="RefSeq" id="WP_260573057.1">
    <property type="nucleotide sequence ID" value="NZ_CP104205.1"/>
</dbReference>
<dbReference type="Proteomes" id="UP001059209">
    <property type="component" value="Chromosome"/>
</dbReference>
<reference evidence="1" key="1">
    <citation type="submission" date="2022-09" db="EMBL/GenBank/DDBJ databases">
        <title>Maribacter litopenaei sp. nov., isolated from the intestinal tract of the Pacific White Shrimp, Litopenaeus vannamei.</title>
        <authorList>
            <person name="Kim S.Y."/>
            <person name="Hwang C.Y."/>
        </authorList>
    </citation>
    <scope>NUCLEOTIDE SEQUENCE</scope>
    <source>
        <strain evidence="1">HL-LV01</strain>
    </source>
</reference>
<name>A0ABY5YA44_9FLAO</name>
<accession>A0ABY5YA44</accession>